<dbReference type="PANTHER" id="PTHR10903:SF107">
    <property type="entry name" value="GTPASE IMAP FAMILY MEMBER 4-LIKE-RELATED"/>
    <property type="match status" value="1"/>
</dbReference>
<protein>
    <submittedName>
        <fullName evidence="4">Zgc:158417</fullName>
    </submittedName>
</protein>
<dbReference type="AlphaFoldDB" id="A0A8C1QLI0"/>
<evidence type="ECO:0000256" key="1">
    <source>
        <dbReference type="ARBA" id="ARBA00008535"/>
    </source>
</evidence>
<sequence>MIICLLILGSSMQSMLRVVLFRNTGADKNKVIKSMLIGENLTGEKNGLCTLYKNERAGRRISVVEAPGWHGHSQQTPENIKEEITRSVLLCPPGPHALLLVIPVKTLSEEPSVGEMNAAEMHMELLSERVWKHTIVRFACDEGTSACGSQTQNSELFQKIDSLVEESRGDVFIPQAYYELIQKKTQEASGATELSQRRGSLQHNPPNSEYYFTKPTFVLILMGAFGALLGSVAGAENGVRGSFIGVVFGIFVGVLVALFIMYVYTHFYSKQTTQSAS</sequence>
<comment type="similarity">
    <text evidence="1">Belongs to the TRAFAC class TrmE-Era-EngA-EngB-Septin-like GTPase superfamily. AIG1/Toc34/Toc159-like paraseptin GTPase family. IAN subfamily.</text>
</comment>
<evidence type="ECO:0000256" key="3">
    <source>
        <dbReference type="ARBA" id="ARBA00023134"/>
    </source>
</evidence>
<dbReference type="Gene3D" id="3.40.50.300">
    <property type="entry name" value="P-loop containing nucleotide triphosphate hydrolases"/>
    <property type="match status" value="1"/>
</dbReference>
<dbReference type="Pfam" id="PF04548">
    <property type="entry name" value="AIG1"/>
    <property type="match status" value="1"/>
</dbReference>
<proteinExistence type="inferred from homology"/>
<organism evidence="4 5">
    <name type="scientific">Cyprinus carpio</name>
    <name type="common">Common carp</name>
    <dbReference type="NCBI Taxonomy" id="7962"/>
    <lineage>
        <taxon>Eukaryota</taxon>
        <taxon>Metazoa</taxon>
        <taxon>Chordata</taxon>
        <taxon>Craniata</taxon>
        <taxon>Vertebrata</taxon>
        <taxon>Euteleostomi</taxon>
        <taxon>Actinopterygii</taxon>
        <taxon>Neopterygii</taxon>
        <taxon>Teleostei</taxon>
        <taxon>Ostariophysi</taxon>
        <taxon>Cypriniformes</taxon>
        <taxon>Cyprinidae</taxon>
        <taxon>Cyprininae</taxon>
        <taxon>Cyprinus</taxon>
    </lineage>
</organism>
<dbReference type="Ensembl" id="ENSCCRT00010053986.1">
    <property type="protein sequence ID" value="ENSCCRP00010049244.1"/>
    <property type="gene ID" value="ENSCCRG00010020861.1"/>
</dbReference>
<keyword evidence="3" id="KW-0342">GTP-binding</keyword>
<reference evidence="4" key="1">
    <citation type="submission" date="2025-08" db="UniProtKB">
        <authorList>
            <consortium name="Ensembl"/>
        </authorList>
    </citation>
    <scope>IDENTIFICATION</scope>
</reference>
<evidence type="ECO:0000313" key="5">
    <source>
        <dbReference type="Proteomes" id="UP000694427"/>
    </source>
</evidence>
<keyword evidence="2" id="KW-0547">Nucleotide-binding</keyword>
<reference evidence="4" key="2">
    <citation type="submission" date="2025-09" db="UniProtKB">
        <authorList>
            <consortium name="Ensembl"/>
        </authorList>
    </citation>
    <scope>IDENTIFICATION</scope>
</reference>
<dbReference type="Proteomes" id="UP000694427">
    <property type="component" value="Unplaced"/>
</dbReference>
<accession>A0A8C1QLI0</accession>
<keyword evidence="5" id="KW-1185">Reference proteome</keyword>
<dbReference type="InterPro" id="IPR006703">
    <property type="entry name" value="G_AIG1"/>
</dbReference>
<dbReference type="PANTHER" id="PTHR10903">
    <property type="entry name" value="GTPASE, IMAP FAMILY MEMBER-RELATED"/>
    <property type="match status" value="1"/>
</dbReference>
<evidence type="ECO:0000313" key="4">
    <source>
        <dbReference type="Ensembl" id="ENSCCRP00010049244.1"/>
    </source>
</evidence>
<dbReference type="GO" id="GO:0005525">
    <property type="term" value="F:GTP binding"/>
    <property type="evidence" value="ECO:0007669"/>
    <property type="project" value="UniProtKB-KW"/>
</dbReference>
<name>A0A8C1QLI0_CYPCA</name>
<dbReference type="InterPro" id="IPR027417">
    <property type="entry name" value="P-loop_NTPase"/>
</dbReference>
<dbReference type="InterPro" id="IPR045058">
    <property type="entry name" value="GIMA/IAN/Toc"/>
</dbReference>
<evidence type="ECO:0000256" key="2">
    <source>
        <dbReference type="ARBA" id="ARBA00022741"/>
    </source>
</evidence>